<dbReference type="Proteomes" id="UP000769157">
    <property type="component" value="Unassembled WGS sequence"/>
</dbReference>
<keyword evidence="1" id="KW-0489">Methyltransferase</keyword>
<keyword evidence="6" id="KW-1185">Reference proteome</keyword>
<dbReference type="EMBL" id="JAEUBE010000414">
    <property type="protein sequence ID" value="KAH3662035.1"/>
    <property type="molecule type" value="Genomic_DNA"/>
</dbReference>
<evidence type="ECO:0000313" key="6">
    <source>
        <dbReference type="Proteomes" id="UP000769157"/>
    </source>
</evidence>
<dbReference type="OrthoDB" id="441812at2759"/>
<protein>
    <recommendedName>
        <fullName evidence="4">SET domain-containing protein</fullName>
    </recommendedName>
</protein>
<dbReference type="InterPro" id="IPR046341">
    <property type="entry name" value="SET_dom_sf"/>
</dbReference>
<comment type="caution">
    <text evidence="5">The sequence shown here is derived from an EMBL/GenBank/DDBJ whole genome shotgun (WGS) entry which is preliminary data.</text>
</comment>
<dbReference type="GO" id="GO:0016279">
    <property type="term" value="F:protein-lysine N-methyltransferase activity"/>
    <property type="evidence" value="ECO:0007669"/>
    <property type="project" value="UniProtKB-ARBA"/>
</dbReference>
<keyword evidence="3" id="KW-0949">S-adenosyl-L-methionine</keyword>
<gene>
    <name evidence="5" type="ORF">OGAPHI_006216</name>
</gene>
<keyword evidence="2" id="KW-0808">Transferase</keyword>
<dbReference type="PANTHER" id="PTHR13271:SF47">
    <property type="entry name" value="ACTIN-HISTIDINE N-METHYLTRANSFERASE"/>
    <property type="match status" value="1"/>
</dbReference>
<feature type="domain" description="SET" evidence="4">
    <location>
        <begin position="7"/>
        <end position="243"/>
    </location>
</feature>
<evidence type="ECO:0000256" key="3">
    <source>
        <dbReference type="ARBA" id="ARBA00022691"/>
    </source>
</evidence>
<dbReference type="SUPFAM" id="SSF82199">
    <property type="entry name" value="SET domain"/>
    <property type="match status" value="1"/>
</dbReference>
<proteinExistence type="predicted"/>
<evidence type="ECO:0000313" key="5">
    <source>
        <dbReference type="EMBL" id="KAH3662035.1"/>
    </source>
</evidence>
<name>A0A9P8NYV5_9ASCO</name>
<dbReference type="GeneID" id="70238180"/>
<dbReference type="InterPro" id="IPR050600">
    <property type="entry name" value="SETD3_SETD6_MTase"/>
</dbReference>
<dbReference type="RefSeq" id="XP_046059139.1">
    <property type="nucleotide sequence ID" value="XM_046207480.1"/>
</dbReference>
<reference evidence="5" key="2">
    <citation type="submission" date="2021-01" db="EMBL/GenBank/DDBJ databases">
        <authorList>
            <person name="Schikora-Tamarit M.A."/>
        </authorList>
    </citation>
    <scope>NUCLEOTIDE SEQUENCE</scope>
    <source>
        <strain evidence="5">CBS6075</strain>
    </source>
</reference>
<dbReference type="Gene3D" id="3.90.1410.10">
    <property type="entry name" value="set domain protein methyltransferase, domain 1"/>
    <property type="match status" value="1"/>
</dbReference>
<evidence type="ECO:0000256" key="2">
    <source>
        <dbReference type="ARBA" id="ARBA00022679"/>
    </source>
</evidence>
<dbReference type="CDD" id="cd10527">
    <property type="entry name" value="SET_LSMT"/>
    <property type="match status" value="1"/>
</dbReference>
<dbReference type="InterPro" id="IPR001214">
    <property type="entry name" value="SET_dom"/>
</dbReference>
<organism evidence="5 6">
    <name type="scientific">Ogataea philodendri</name>
    <dbReference type="NCBI Taxonomy" id="1378263"/>
    <lineage>
        <taxon>Eukaryota</taxon>
        <taxon>Fungi</taxon>
        <taxon>Dikarya</taxon>
        <taxon>Ascomycota</taxon>
        <taxon>Saccharomycotina</taxon>
        <taxon>Pichiomycetes</taxon>
        <taxon>Pichiales</taxon>
        <taxon>Pichiaceae</taxon>
        <taxon>Ogataea</taxon>
    </lineage>
</organism>
<dbReference type="GO" id="GO:0032259">
    <property type="term" value="P:methylation"/>
    <property type="evidence" value="ECO:0007669"/>
    <property type="project" value="UniProtKB-KW"/>
</dbReference>
<dbReference type="Pfam" id="PF00856">
    <property type="entry name" value="SET"/>
    <property type="match status" value="1"/>
</dbReference>
<evidence type="ECO:0000259" key="4">
    <source>
        <dbReference type="PROSITE" id="PS50280"/>
    </source>
</evidence>
<dbReference type="AlphaFoldDB" id="A0A9P8NYV5"/>
<accession>A0A9P8NYV5</accession>
<dbReference type="PANTHER" id="PTHR13271">
    <property type="entry name" value="UNCHARACTERIZED PUTATIVE METHYLTRANSFERASE"/>
    <property type="match status" value="1"/>
</dbReference>
<sequence length="442" mass="51053">MSILNGSQVCARKSPVGGIGLFAEEDVEGECLRVTRKQIYNLETCLELKSQLDKDKEEPVVQQVLKYYSKVHNETRFLIAYMIGFEVLRRKGELKDHPELSEYLQLLLSTTVDNLAFEEDALLESYYEIEPGNALVNMSIKEVQSDEFEELSAYISDTWQVSIPGCDIRRLTAAVRSRTLEIPKIDEDGDYYVQISLVPGLDFANHDNARQNATFDVDPDTNEIVLKTTTTVAAGSEIFISYTPYEDMTRMFVTYGFIPCSNGLKAVDIPFWGYFHFEDSEELTEYLFEQQQPNNLQLILEYKDGKLEDLWLNMASNYSFAGFIQKDSIQTVMENASEEQIDRALIKLIGLVDKSFAERIPKLDQFNDFCEKYEAENGTCNIQQLVQLQLEVYRKYREKYASIAKHLDSDSLYDLVMIEGDEWVDYRLPPVYNFLTRDLERH</sequence>
<evidence type="ECO:0000256" key="1">
    <source>
        <dbReference type="ARBA" id="ARBA00022603"/>
    </source>
</evidence>
<dbReference type="PROSITE" id="PS50280">
    <property type="entry name" value="SET"/>
    <property type="match status" value="1"/>
</dbReference>
<reference evidence="5" key="1">
    <citation type="journal article" date="2021" name="Open Biol.">
        <title>Shared evolutionary footprints suggest mitochondrial oxidative damage underlies multiple complex I losses in fungi.</title>
        <authorList>
            <person name="Schikora-Tamarit M.A."/>
            <person name="Marcet-Houben M."/>
            <person name="Nosek J."/>
            <person name="Gabaldon T."/>
        </authorList>
    </citation>
    <scope>NUCLEOTIDE SEQUENCE</scope>
    <source>
        <strain evidence="5">CBS6075</strain>
    </source>
</reference>